<name>U7D5U8_9BACT</name>
<dbReference type="AlphaFoldDB" id="U7D5U8"/>
<feature type="transmembrane region" description="Helical" evidence="1">
    <location>
        <begin position="66"/>
        <end position="86"/>
    </location>
</feature>
<dbReference type="STRING" id="1313304.CALK_2185"/>
<sequence>MSNTSRRDIMRNIMVVLLLIWALFLIRNYTFYAGIERGEMVEELAAVAEQVRITNVVTLVYLGPRIFDTFLEVIVVVLTVFGIKSLRSHL</sequence>
<comment type="caution">
    <text evidence="2">The sequence shown here is derived from an EMBL/GenBank/DDBJ whole genome shotgun (WGS) entry which is preliminary data.</text>
</comment>
<organism evidence="2 3">
    <name type="scientific">Chitinivibrio alkaliphilus ACht1</name>
    <dbReference type="NCBI Taxonomy" id="1313304"/>
    <lineage>
        <taxon>Bacteria</taxon>
        <taxon>Pseudomonadati</taxon>
        <taxon>Fibrobacterota</taxon>
        <taxon>Chitinivibrionia</taxon>
        <taxon>Chitinivibrionales</taxon>
        <taxon>Chitinivibrionaceae</taxon>
        <taxon>Chitinivibrio</taxon>
    </lineage>
</organism>
<proteinExistence type="predicted"/>
<keyword evidence="1" id="KW-1133">Transmembrane helix</keyword>
<gene>
    <name evidence="2" type="ORF">CALK_2185</name>
</gene>
<keyword evidence="1" id="KW-0472">Membrane</keyword>
<protein>
    <submittedName>
        <fullName evidence="2">Uncharacterized protein</fullName>
    </submittedName>
</protein>
<dbReference type="EMBL" id="ASJR01000025">
    <property type="protein sequence ID" value="ERP30936.1"/>
    <property type="molecule type" value="Genomic_DNA"/>
</dbReference>
<accession>U7D5U8</accession>
<evidence type="ECO:0000313" key="3">
    <source>
        <dbReference type="Proteomes" id="UP000017148"/>
    </source>
</evidence>
<dbReference type="Proteomes" id="UP000017148">
    <property type="component" value="Unassembled WGS sequence"/>
</dbReference>
<evidence type="ECO:0000256" key="1">
    <source>
        <dbReference type="SAM" id="Phobius"/>
    </source>
</evidence>
<evidence type="ECO:0000313" key="2">
    <source>
        <dbReference type="EMBL" id="ERP30936.1"/>
    </source>
</evidence>
<keyword evidence="3" id="KW-1185">Reference proteome</keyword>
<keyword evidence="1" id="KW-0812">Transmembrane</keyword>
<dbReference type="RefSeq" id="WP_022637561.1">
    <property type="nucleotide sequence ID" value="NZ_ASJR01000025.1"/>
</dbReference>
<reference evidence="2 3" key="1">
    <citation type="journal article" date="2013" name="Environ. Microbiol.">
        <title>Genome analysis of Chitinivibrio alkaliphilus gen. nov., sp. nov., a novel extremely haloalkaliphilic anaerobic chitinolytic bacterium from the candidate phylum Termite Group 3.</title>
        <authorList>
            <person name="Sorokin D.Y."/>
            <person name="Gumerov V.M."/>
            <person name="Rakitin A.L."/>
            <person name="Beletsky A.V."/>
            <person name="Damste J.S."/>
            <person name="Muyzer G."/>
            <person name="Mardanov A.V."/>
            <person name="Ravin N.V."/>
        </authorList>
    </citation>
    <scope>NUCLEOTIDE SEQUENCE [LARGE SCALE GENOMIC DNA]</scope>
    <source>
        <strain evidence="2 3">ACht1</strain>
    </source>
</reference>